<dbReference type="AlphaFoldDB" id="H6CAL5"/>
<dbReference type="GeneID" id="20312788"/>
<reference evidence="8" key="1">
    <citation type="submission" date="2011-07" db="EMBL/GenBank/DDBJ databases">
        <title>The Genome Sequence of Exophiala (Wangiella) dermatitidis NIH/UT8656.</title>
        <authorList>
            <consortium name="The Broad Institute Genome Sequencing Platform"/>
            <person name="Cuomo C."/>
            <person name="Wang Z."/>
            <person name="Hunicke-Smith S."/>
            <person name="Szanislo P.J."/>
            <person name="Earl A."/>
            <person name="Young S.K."/>
            <person name="Zeng Q."/>
            <person name="Gargeya S."/>
            <person name="Fitzgerald M."/>
            <person name="Haas B."/>
            <person name="Abouelleil A."/>
            <person name="Alvarado L."/>
            <person name="Arachchi H.M."/>
            <person name="Berlin A."/>
            <person name="Brown A."/>
            <person name="Chapman S.B."/>
            <person name="Chen Z."/>
            <person name="Dunbar C."/>
            <person name="Freedman E."/>
            <person name="Gearin G."/>
            <person name="Gellesch M."/>
            <person name="Goldberg J."/>
            <person name="Griggs A."/>
            <person name="Gujja S."/>
            <person name="Heiman D."/>
            <person name="Howarth C."/>
            <person name="Larson L."/>
            <person name="Lui A."/>
            <person name="MacDonald P.J.P."/>
            <person name="Montmayeur A."/>
            <person name="Murphy C."/>
            <person name="Neiman D."/>
            <person name="Pearson M."/>
            <person name="Priest M."/>
            <person name="Roberts A."/>
            <person name="Saif S."/>
            <person name="Shea T."/>
            <person name="Shenoy N."/>
            <person name="Sisk P."/>
            <person name="Stolte C."/>
            <person name="Sykes S."/>
            <person name="Wortman J."/>
            <person name="Nusbaum C."/>
            <person name="Birren B."/>
        </authorList>
    </citation>
    <scope>NUCLEOTIDE SEQUENCE</scope>
    <source>
        <strain evidence="8">NIH/UT8656</strain>
    </source>
</reference>
<evidence type="ECO:0000256" key="1">
    <source>
        <dbReference type="ARBA" id="ARBA00001311"/>
    </source>
</evidence>
<feature type="domain" description="Amidase" evidence="7">
    <location>
        <begin position="96"/>
        <end position="535"/>
    </location>
</feature>
<dbReference type="eggNOG" id="KOG1212">
    <property type="taxonomic scope" value="Eukaryota"/>
</dbReference>
<evidence type="ECO:0000256" key="5">
    <source>
        <dbReference type="PIRSR" id="PIRSR001221-1"/>
    </source>
</evidence>
<dbReference type="SUPFAM" id="SSF75304">
    <property type="entry name" value="Amidase signature (AS) enzymes"/>
    <property type="match status" value="1"/>
</dbReference>
<keyword evidence="9" id="KW-1185">Reference proteome</keyword>
<gene>
    <name evidence="8" type="ORF">HMPREF1120_08149</name>
</gene>
<dbReference type="InParanoid" id="H6CAL5"/>
<dbReference type="PANTHER" id="PTHR46072">
    <property type="entry name" value="AMIDASE-RELATED-RELATED"/>
    <property type="match status" value="1"/>
</dbReference>
<protein>
    <recommendedName>
        <fullName evidence="3">amidase</fullName>
        <ecNumber evidence="3">3.5.1.4</ecNumber>
    </recommendedName>
</protein>
<feature type="active site" description="Charge relay system" evidence="5">
    <location>
        <position position="228"/>
    </location>
</feature>
<feature type="active site" description="Acyl-ester intermediate" evidence="5">
    <location>
        <position position="252"/>
    </location>
</feature>
<dbReference type="Proteomes" id="UP000007304">
    <property type="component" value="Unassembled WGS sequence"/>
</dbReference>
<keyword evidence="4" id="KW-0378">Hydrolase</keyword>
<dbReference type="OMA" id="VIGPCGR"/>
<feature type="binding site" evidence="6">
    <location>
        <position position="228"/>
    </location>
    <ligand>
        <name>substrate</name>
    </ligand>
</feature>
<accession>H6CAL5</accession>
<evidence type="ECO:0000256" key="4">
    <source>
        <dbReference type="ARBA" id="ARBA00022801"/>
    </source>
</evidence>
<dbReference type="EMBL" id="JH226136">
    <property type="protein sequence ID" value="EHY60179.1"/>
    <property type="molecule type" value="Genomic_DNA"/>
</dbReference>
<comment type="catalytic activity">
    <reaction evidence="1">
        <text>a monocarboxylic acid amide + H2O = a monocarboxylate + NH4(+)</text>
        <dbReference type="Rhea" id="RHEA:12020"/>
        <dbReference type="ChEBI" id="CHEBI:15377"/>
        <dbReference type="ChEBI" id="CHEBI:28938"/>
        <dbReference type="ChEBI" id="CHEBI:35757"/>
        <dbReference type="ChEBI" id="CHEBI:83628"/>
        <dbReference type="EC" id="3.5.1.4"/>
    </reaction>
</comment>
<feature type="active site" description="Charge relay system" evidence="5">
    <location>
        <position position="152"/>
    </location>
</feature>
<dbReference type="STRING" id="858893.H6CAL5"/>
<sequence>MQPYTRVSTPVPEITMVSDWTELVAKKRAEVAKKLPAEWRLPSSVLDTVSATSDISVLDVPAKCGILTSRELEITEKYDAVELVAKMAAKELSASEVTLAFCKRAAVAHQVTNCLTEMFFDVALERAKYLDDYLRREKKPLGPLHGLPISLKDSFNVKGIHSTIGYVSFINRPAADTNSPLVDILLENGAVLYVKTNIPQTLMTADSENNVFGRVLNPHKLKLNAGGSSGGEGALIAMRGSILGVGTDIGGSVRIPAICCGTYGFKPSIDRIPYGGQANPVPEGWTGIMPAAGPLAQSSRDLRLFLESVIKSKPWNYDYTALGMPWHPVDVKPTLTIGLVLECPTWPIAPTIKRALTTAVKKLEEAGHQIVVIDKFPSFKEATELSWKFFDIDNEGTGLKHVEASGEPLVTSVKDMYTPPPGGRKDVTIGDLFALNERRLQFRADWLKIFMKNKLDVIIAPGAHKTAVPHDTFKYPPYTVMWNLLAYPACIIPYLKADKDLDRADPRIPDYDPEVVNGAPCHIQVIARSEQDEELMAAVDTIAKTLGV</sequence>
<evidence type="ECO:0000313" key="9">
    <source>
        <dbReference type="Proteomes" id="UP000007304"/>
    </source>
</evidence>
<dbReference type="PROSITE" id="PS00571">
    <property type="entry name" value="AMIDASES"/>
    <property type="match status" value="1"/>
</dbReference>
<dbReference type="HOGENOM" id="CLU_009600_9_2_1"/>
<dbReference type="GO" id="GO:0004040">
    <property type="term" value="F:amidase activity"/>
    <property type="evidence" value="ECO:0007669"/>
    <property type="project" value="UniProtKB-EC"/>
</dbReference>
<evidence type="ECO:0000313" key="8">
    <source>
        <dbReference type="EMBL" id="EHY60179.1"/>
    </source>
</evidence>
<feature type="binding site" evidence="6">
    <location>
        <begin position="249"/>
        <end position="252"/>
    </location>
    <ligand>
        <name>substrate</name>
    </ligand>
</feature>
<dbReference type="Pfam" id="PF01425">
    <property type="entry name" value="Amidase"/>
    <property type="match status" value="1"/>
</dbReference>
<dbReference type="RefSeq" id="XP_009160640.1">
    <property type="nucleotide sequence ID" value="XM_009162392.1"/>
</dbReference>
<dbReference type="Gene3D" id="3.90.1300.10">
    <property type="entry name" value="Amidase signature (AS) domain"/>
    <property type="match status" value="1"/>
</dbReference>
<dbReference type="InterPro" id="IPR036928">
    <property type="entry name" value="AS_sf"/>
</dbReference>
<dbReference type="VEuPathDB" id="FungiDB:HMPREF1120_08149"/>
<evidence type="ECO:0000256" key="2">
    <source>
        <dbReference type="ARBA" id="ARBA00009199"/>
    </source>
</evidence>
<evidence type="ECO:0000256" key="3">
    <source>
        <dbReference type="ARBA" id="ARBA00012922"/>
    </source>
</evidence>
<dbReference type="EC" id="3.5.1.4" evidence="3"/>
<dbReference type="PANTHER" id="PTHR46072:SF5">
    <property type="entry name" value="GENERAL AMIDASE-C"/>
    <property type="match status" value="1"/>
</dbReference>
<evidence type="ECO:0000256" key="6">
    <source>
        <dbReference type="PIRSR" id="PIRSR001221-2"/>
    </source>
</evidence>
<feature type="binding site" evidence="6">
    <location>
        <position position="202"/>
    </location>
    <ligand>
        <name>substrate</name>
    </ligand>
</feature>
<dbReference type="InterPro" id="IPR023631">
    <property type="entry name" value="Amidase_dom"/>
</dbReference>
<proteinExistence type="inferred from homology"/>
<evidence type="ECO:0000259" key="7">
    <source>
        <dbReference type="Pfam" id="PF01425"/>
    </source>
</evidence>
<dbReference type="OrthoDB" id="6428749at2759"/>
<organism evidence="8 9">
    <name type="scientific">Exophiala dermatitidis (strain ATCC 34100 / CBS 525.76 / NIH/UT8656)</name>
    <name type="common">Black yeast</name>
    <name type="synonym">Wangiella dermatitidis</name>
    <dbReference type="NCBI Taxonomy" id="858893"/>
    <lineage>
        <taxon>Eukaryota</taxon>
        <taxon>Fungi</taxon>
        <taxon>Dikarya</taxon>
        <taxon>Ascomycota</taxon>
        <taxon>Pezizomycotina</taxon>
        <taxon>Eurotiomycetes</taxon>
        <taxon>Chaetothyriomycetidae</taxon>
        <taxon>Chaetothyriales</taxon>
        <taxon>Herpotrichiellaceae</taxon>
        <taxon>Exophiala</taxon>
    </lineage>
</organism>
<dbReference type="PIRSF" id="PIRSF001221">
    <property type="entry name" value="Amidase_fungi"/>
    <property type="match status" value="1"/>
</dbReference>
<dbReference type="InterPro" id="IPR020556">
    <property type="entry name" value="Amidase_CS"/>
</dbReference>
<comment type="similarity">
    <text evidence="2">Belongs to the amidase family.</text>
</comment>
<dbReference type="FunCoup" id="H6CAL5">
    <property type="interactions" value="51"/>
</dbReference>
<name>H6CAL5_EXODN</name>